<reference evidence="3 4" key="1">
    <citation type="submission" date="2024-06" db="EMBL/GenBank/DDBJ databases">
        <title>The Natural Products Discovery Center: Release of the First 8490 Sequenced Strains for Exploring Actinobacteria Biosynthetic Diversity.</title>
        <authorList>
            <person name="Kalkreuter E."/>
            <person name="Kautsar S.A."/>
            <person name="Yang D."/>
            <person name="Bader C.D."/>
            <person name="Teijaro C.N."/>
            <person name="Fluegel L."/>
            <person name="Davis C.M."/>
            <person name="Simpson J.R."/>
            <person name="Lauterbach L."/>
            <person name="Steele A.D."/>
            <person name="Gui C."/>
            <person name="Meng S."/>
            <person name="Li G."/>
            <person name="Viehrig K."/>
            <person name="Ye F."/>
            <person name="Su P."/>
            <person name="Kiefer A.F."/>
            <person name="Nichols A."/>
            <person name="Cepeda A.J."/>
            <person name="Yan W."/>
            <person name="Fan B."/>
            <person name="Jiang Y."/>
            <person name="Adhikari A."/>
            <person name="Zheng C.-J."/>
            <person name="Schuster L."/>
            <person name="Cowan T.M."/>
            <person name="Smanski M.J."/>
            <person name="Chevrette M.G."/>
            <person name="De Carvalho L.P.S."/>
            <person name="Shen B."/>
        </authorList>
    </citation>
    <scope>NUCLEOTIDE SEQUENCE [LARGE SCALE GENOMIC DNA]</scope>
    <source>
        <strain evidence="3 4">NPDC050403</strain>
    </source>
</reference>
<dbReference type="Pfam" id="PF13556">
    <property type="entry name" value="HTH_30"/>
    <property type="match status" value="1"/>
</dbReference>
<evidence type="ECO:0000313" key="3">
    <source>
        <dbReference type="EMBL" id="MEV0708766.1"/>
    </source>
</evidence>
<accession>A0ABV3FUA6</accession>
<protein>
    <submittedName>
        <fullName evidence="3">Helix-turn-helix domain-containing protein</fullName>
    </submittedName>
</protein>
<sequence length="361" mass="38722">MSATRLCAQTEHIVGQLLATIPRHGGRGNLLREEIRGVVAGCLDLVARDGPRPATGMSRIHRAAVRWAVVGVPIETVHGMVREGFRLHMDGSAPYSPGHGEIGRLMDALHAVTATVSAAYREITPCADRAEQHAVAAALLAGRRGAKVAREYGVPIAEGYTVLAVSADPANEGSAADFRDALSRRSGQPVPALLSGFGGTLLVPGAFEPEVRELLAGTSLTVAAVGTTVDRIPAAADIAHEVLDVARRLHGQPGLYRFDDLALEYQLTRPGPGRDRLTAVLDPLGAHPELLRTLRVHVRNDLNRRLTARALHIHQNTVDHRLKRIGVLVGLDSSRPTSLWWLRAALVARGYTHPDEPGPDD</sequence>
<name>A0ABV3FUA6_9NOCA</name>
<dbReference type="InterPro" id="IPR042070">
    <property type="entry name" value="PucR_C-HTH_sf"/>
</dbReference>
<dbReference type="Gene3D" id="1.10.10.2840">
    <property type="entry name" value="PucR C-terminal helix-turn-helix domain"/>
    <property type="match status" value="1"/>
</dbReference>
<dbReference type="PANTHER" id="PTHR33744:SF7">
    <property type="entry name" value="PUCR FAMILY TRANSCRIPTIONAL REGULATOR"/>
    <property type="match status" value="1"/>
</dbReference>
<proteinExistence type="predicted"/>
<feature type="domain" description="PucR C-terminal helix-turn-helix" evidence="1">
    <location>
        <begin position="290"/>
        <end position="347"/>
    </location>
</feature>
<organism evidence="3 4">
    <name type="scientific">Nocardia aurea</name>
    <dbReference type="NCBI Taxonomy" id="2144174"/>
    <lineage>
        <taxon>Bacteria</taxon>
        <taxon>Bacillati</taxon>
        <taxon>Actinomycetota</taxon>
        <taxon>Actinomycetes</taxon>
        <taxon>Mycobacteriales</taxon>
        <taxon>Nocardiaceae</taxon>
        <taxon>Nocardia</taxon>
    </lineage>
</organism>
<dbReference type="InterPro" id="IPR025751">
    <property type="entry name" value="RsbRD_N_dom"/>
</dbReference>
<dbReference type="InterPro" id="IPR025736">
    <property type="entry name" value="PucR_C-HTH_dom"/>
</dbReference>
<dbReference type="InterPro" id="IPR051448">
    <property type="entry name" value="CdaR-like_regulators"/>
</dbReference>
<dbReference type="EMBL" id="JBFAKC010000005">
    <property type="protein sequence ID" value="MEV0708766.1"/>
    <property type="molecule type" value="Genomic_DNA"/>
</dbReference>
<dbReference type="Pfam" id="PF14361">
    <property type="entry name" value="RsbRD_N"/>
    <property type="match status" value="1"/>
</dbReference>
<dbReference type="PANTHER" id="PTHR33744">
    <property type="entry name" value="CARBOHYDRATE DIACID REGULATOR"/>
    <property type="match status" value="1"/>
</dbReference>
<comment type="caution">
    <text evidence="3">The sequence shown here is derived from an EMBL/GenBank/DDBJ whole genome shotgun (WGS) entry which is preliminary data.</text>
</comment>
<gene>
    <name evidence="3" type="ORF">AB0I48_14480</name>
</gene>
<dbReference type="RefSeq" id="WP_357783796.1">
    <property type="nucleotide sequence ID" value="NZ_JBFAKC010000005.1"/>
</dbReference>
<dbReference type="Proteomes" id="UP001551695">
    <property type="component" value="Unassembled WGS sequence"/>
</dbReference>
<evidence type="ECO:0000259" key="2">
    <source>
        <dbReference type="Pfam" id="PF14361"/>
    </source>
</evidence>
<feature type="domain" description="RsbT co-antagonist protein RsbRD N-terminal" evidence="2">
    <location>
        <begin position="10"/>
        <end position="123"/>
    </location>
</feature>
<evidence type="ECO:0000259" key="1">
    <source>
        <dbReference type="Pfam" id="PF13556"/>
    </source>
</evidence>
<keyword evidence="4" id="KW-1185">Reference proteome</keyword>
<evidence type="ECO:0000313" key="4">
    <source>
        <dbReference type="Proteomes" id="UP001551695"/>
    </source>
</evidence>